<proteinExistence type="predicted"/>
<protein>
    <submittedName>
        <fullName evidence="2">Uncharacterized protein</fullName>
    </submittedName>
</protein>
<organism evidence="2 3">
    <name type="scientific">Maribacter litopenaei</name>
    <dbReference type="NCBI Taxonomy" id="2976127"/>
    <lineage>
        <taxon>Bacteria</taxon>
        <taxon>Pseudomonadati</taxon>
        <taxon>Bacteroidota</taxon>
        <taxon>Flavobacteriia</taxon>
        <taxon>Flavobacteriales</taxon>
        <taxon>Flavobacteriaceae</taxon>
        <taxon>Maribacter</taxon>
    </lineage>
</organism>
<feature type="chain" id="PRO_5045936419" evidence="1">
    <location>
        <begin position="19"/>
        <end position="94"/>
    </location>
</feature>
<dbReference type="EMBL" id="CP104205">
    <property type="protein sequence ID" value="UWX53724.1"/>
    <property type="molecule type" value="Genomic_DNA"/>
</dbReference>
<keyword evidence="1" id="KW-0732">Signal</keyword>
<reference evidence="2" key="1">
    <citation type="submission" date="2022-09" db="EMBL/GenBank/DDBJ databases">
        <title>Maribacter litopenaei sp. nov., isolated from the intestinal tract of the Pacific White Shrimp, Litopenaeus vannamei.</title>
        <authorList>
            <person name="Kim S.Y."/>
            <person name="Hwang C.Y."/>
        </authorList>
    </citation>
    <scope>NUCLEOTIDE SEQUENCE</scope>
    <source>
        <strain evidence="2">HL-LV01</strain>
    </source>
</reference>
<dbReference type="RefSeq" id="WP_260571229.1">
    <property type="nucleotide sequence ID" value="NZ_CP104205.1"/>
</dbReference>
<keyword evidence="3" id="KW-1185">Reference proteome</keyword>
<feature type="signal peptide" evidence="1">
    <location>
        <begin position="1"/>
        <end position="18"/>
    </location>
</feature>
<evidence type="ECO:0000256" key="1">
    <source>
        <dbReference type="SAM" id="SignalP"/>
    </source>
</evidence>
<gene>
    <name evidence="2" type="ORF">NYZ99_11250</name>
</gene>
<evidence type="ECO:0000313" key="3">
    <source>
        <dbReference type="Proteomes" id="UP001059209"/>
    </source>
</evidence>
<evidence type="ECO:0000313" key="2">
    <source>
        <dbReference type="EMBL" id="UWX53724.1"/>
    </source>
</evidence>
<name>A0ABY5Y4Y9_9FLAO</name>
<accession>A0ABY5Y4Y9</accession>
<sequence>MRTILFLILVVITGGSQAQETPACPCCTENHRAFDFWLGEWSVYGTNEALLGGNTIVSMQDGCVLQENWEGASAVMALAIISLMLATVRGTKYG</sequence>
<dbReference type="Proteomes" id="UP001059209">
    <property type="component" value="Chromosome"/>
</dbReference>